<dbReference type="InterPro" id="IPR001296">
    <property type="entry name" value="Glyco_trans_1"/>
</dbReference>
<evidence type="ECO:0000313" key="3">
    <source>
        <dbReference type="EMBL" id="OAD46125.1"/>
    </source>
</evidence>
<evidence type="ECO:0000259" key="2">
    <source>
        <dbReference type="Pfam" id="PF00534"/>
    </source>
</evidence>
<dbReference type="OrthoDB" id="1395864at2"/>
<keyword evidence="4" id="KW-1185">Reference proteome</keyword>
<comment type="caution">
    <text evidence="3">The sequence shown here is derived from an EMBL/GenBank/DDBJ whole genome shotgun (WGS) entry which is preliminary data.</text>
</comment>
<dbReference type="Proteomes" id="UP000076923">
    <property type="component" value="Unassembled WGS sequence"/>
</dbReference>
<evidence type="ECO:0000256" key="1">
    <source>
        <dbReference type="ARBA" id="ARBA00022679"/>
    </source>
</evidence>
<dbReference type="PANTHER" id="PTHR46401:SF2">
    <property type="entry name" value="GLYCOSYLTRANSFERASE WBBK-RELATED"/>
    <property type="match status" value="1"/>
</dbReference>
<organism evidence="3 4">
    <name type="scientific">Polaribacter atrinae</name>
    <dbReference type="NCBI Taxonomy" id="1333662"/>
    <lineage>
        <taxon>Bacteria</taxon>
        <taxon>Pseudomonadati</taxon>
        <taxon>Bacteroidota</taxon>
        <taxon>Flavobacteriia</taxon>
        <taxon>Flavobacteriales</taxon>
        <taxon>Flavobacteriaceae</taxon>
    </lineage>
</organism>
<dbReference type="SUPFAM" id="SSF53756">
    <property type="entry name" value="UDP-Glycosyltransferase/glycogen phosphorylase"/>
    <property type="match status" value="1"/>
</dbReference>
<accession>A0A176TFE7</accession>
<gene>
    <name evidence="3" type="ORF">LPB303_04210</name>
</gene>
<evidence type="ECO:0000313" key="4">
    <source>
        <dbReference type="Proteomes" id="UP000076923"/>
    </source>
</evidence>
<reference evidence="3 4" key="1">
    <citation type="submission" date="2016-02" db="EMBL/GenBank/DDBJ databases">
        <title>Draft genome sequence of Polaribacter atrinae KACC17473.</title>
        <authorList>
            <person name="Shin S.-K."/>
            <person name="Yi H."/>
        </authorList>
    </citation>
    <scope>NUCLEOTIDE SEQUENCE [LARGE SCALE GENOMIC DNA]</scope>
    <source>
        <strain evidence="3 4">KACC 17473</strain>
    </source>
</reference>
<dbReference type="Gene3D" id="3.40.50.2000">
    <property type="entry name" value="Glycogen Phosphorylase B"/>
    <property type="match status" value="2"/>
</dbReference>
<dbReference type="GO" id="GO:0009103">
    <property type="term" value="P:lipopolysaccharide biosynthetic process"/>
    <property type="evidence" value="ECO:0007669"/>
    <property type="project" value="TreeGrafter"/>
</dbReference>
<keyword evidence="1 3" id="KW-0808">Transferase</keyword>
<proteinExistence type="predicted"/>
<dbReference type="STRING" id="1333662.LPB303_04210"/>
<dbReference type="CDD" id="cd01635">
    <property type="entry name" value="Glycosyltransferase_GTB-type"/>
    <property type="match status" value="1"/>
</dbReference>
<dbReference type="AlphaFoldDB" id="A0A176TFE7"/>
<dbReference type="EMBL" id="LVWE01000005">
    <property type="protein sequence ID" value="OAD46125.1"/>
    <property type="molecule type" value="Genomic_DNA"/>
</dbReference>
<dbReference type="GO" id="GO:0016757">
    <property type="term" value="F:glycosyltransferase activity"/>
    <property type="evidence" value="ECO:0007669"/>
    <property type="project" value="InterPro"/>
</dbReference>
<dbReference type="Pfam" id="PF00534">
    <property type="entry name" value="Glycos_transf_1"/>
    <property type="match status" value="1"/>
</dbReference>
<sequence length="371" mass="43040">MKFSIITHAIHKKKENQIFSYEPYVREMNLWLNNVDETKIISPISEVEISKIETSFIGNKITLIPIPNINLLTLKDIVSTVFKIPIILIKIYKAMQWADHIHLRCPGNIGLLGALVQVLFPSKPKTVKYAGNWDPNDTNQPLSYRFQKRLLSNTFFTKNCKVLVYGEWENQTKNIVPFFTASYREKEIIQLPVKTFKEKIRFIYVGAFTKGKQPIISVKTVEELFKKGYQVELSMFGDGTEFLEVETYVKKNKLTDIVLLKGNQPKEKVKLAFQESQFLIFISKSEGWPKVVAEAMFWSCLTISTKVSCIPYMLDNGNRGSIVSNNIEEITKTIQEYLDNFEKYTEHIEKAKNWSQKYTLDTFEKEISKLI</sequence>
<dbReference type="PANTHER" id="PTHR46401">
    <property type="entry name" value="GLYCOSYLTRANSFERASE WBBK-RELATED"/>
    <property type="match status" value="1"/>
</dbReference>
<feature type="domain" description="Glycosyl transferase family 1" evidence="2">
    <location>
        <begin position="195"/>
        <end position="354"/>
    </location>
</feature>
<dbReference type="RefSeq" id="WP_068448427.1">
    <property type="nucleotide sequence ID" value="NZ_CP150660.1"/>
</dbReference>
<name>A0A176TFE7_9FLAO</name>
<protein>
    <submittedName>
        <fullName evidence="3">Glycosyl transferase</fullName>
    </submittedName>
</protein>